<name>A0A922L9X9_DERFA</name>
<evidence type="ECO:0000313" key="2">
    <source>
        <dbReference type="Proteomes" id="UP000790347"/>
    </source>
</evidence>
<gene>
    <name evidence="1" type="ORF">DERF_000166</name>
</gene>
<accession>A0A922L9X9</accession>
<organism evidence="1 2">
    <name type="scientific">Dermatophagoides farinae</name>
    <name type="common">American house dust mite</name>
    <dbReference type="NCBI Taxonomy" id="6954"/>
    <lineage>
        <taxon>Eukaryota</taxon>
        <taxon>Metazoa</taxon>
        <taxon>Ecdysozoa</taxon>
        <taxon>Arthropoda</taxon>
        <taxon>Chelicerata</taxon>
        <taxon>Arachnida</taxon>
        <taxon>Acari</taxon>
        <taxon>Acariformes</taxon>
        <taxon>Sarcoptiformes</taxon>
        <taxon>Astigmata</taxon>
        <taxon>Psoroptidia</taxon>
        <taxon>Analgoidea</taxon>
        <taxon>Pyroglyphidae</taxon>
        <taxon>Dermatophagoidinae</taxon>
        <taxon>Dermatophagoides</taxon>
    </lineage>
</organism>
<reference evidence="1" key="2">
    <citation type="journal article" date="2022" name="Res Sq">
        <title>Comparative Genomics Reveals Insights into the Divergent Evolution of Astigmatic Mites and Household Pest Adaptations.</title>
        <authorList>
            <person name="Xiong Q."/>
            <person name="Wan A.T.-Y."/>
            <person name="Liu X.-Y."/>
            <person name="Fung C.S.-H."/>
            <person name="Xiao X."/>
            <person name="Malainual N."/>
            <person name="Hou J."/>
            <person name="Wang L."/>
            <person name="Wang M."/>
            <person name="Yang K."/>
            <person name="Cui Y."/>
            <person name="Leung E."/>
            <person name="Nong W."/>
            <person name="Shin S.-K."/>
            <person name="Au S."/>
            <person name="Jeong K.Y."/>
            <person name="Chew F.T."/>
            <person name="Hui J."/>
            <person name="Leung T.F."/>
            <person name="Tungtrongchitr A."/>
            <person name="Zhong N."/>
            <person name="Liu Z."/>
            <person name="Tsui S."/>
        </authorList>
    </citation>
    <scope>NUCLEOTIDE SEQUENCE</scope>
    <source>
        <strain evidence="1">Derf</strain>
        <tissue evidence="1">Whole organism</tissue>
    </source>
</reference>
<proteinExistence type="predicted"/>
<dbReference type="Proteomes" id="UP000790347">
    <property type="component" value="Unassembled WGS sequence"/>
</dbReference>
<comment type="caution">
    <text evidence="1">The sequence shown here is derived from an EMBL/GenBank/DDBJ whole genome shotgun (WGS) entry which is preliminary data.</text>
</comment>
<evidence type="ECO:0000313" key="1">
    <source>
        <dbReference type="EMBL" id="KAH9526047.1"/>
    </source>
</evidence>
<keyword evidence="2" id="KW-1185">Reference proteome</keyword>
<sequence>MEKKKEDYQQRKTNPKCHNKAVIMHQRKKNASMLPIILYICEKNGQYGDDYNDDDDDDYDDYDRISIRLTHM</sequence>
<protein>
    <submittedName>
        <fullName evidence="1">Uncharacterized protein</fullName>
    </submittedName>
</protein>
<dbReference type="AlphaFoldDB" id="A0A922L9X9"/>
<dbReference type="EMBL" id="ASGP02000001">
    <property type="protein sequence ID" value="KAH9526047.1"/>
    <property type="molecule type" value="Genomic_DNA"/>
</dbReference>
<reference evidence="1" key="1">
    <citation type="submission" date="2013-05" db="EMBL/GenBank/DDBJ databases">
        <authorList>
            <person name="Yim A.K.Y."/>
            <person name="Chan T.F."/>
            <person name="Ji K.M."/>
            <person name="Liu X.Y."/>
            <person name="Zhou J.W."/>
            <person name="Li R.Q."/>
            <person name="Yang K.Y."/>
            <person name="Li J."/>
            <person name="Li M."/>
            <person name="Law P.T.W."/>
            <person name="Wu Y.L."/>
            <person name="Cai Z.L."/>
            <person name="Qin H."/>
            <person name="Bao Y."/>
            <person name="Leung R.K.K."/>
            <person name="Ng P.K.S."/>
            <person name="Zou J."/>
            <person name="Zhong X.J."/>
            <person name="Ran P.X."/>
            <person name="Zhong N.S."/>
            <person name="Liu Z.G."/>
            <person name="Tsui S.K.W."/>
        </authorList>
    </citation>
    <scope>NUCLEOTIDE SEQUENCE</scope>
    <source>
        <strain evidence="1">Derf</strain>
        <tissue evidence="1">Whole organism</tissue>
    </source>
</reference>